<evidence type="ECO:0000259" key="2">
    <source>
        <dbReference type="Pfam" id="PF06527"/>
    </source>
</evidence>
<keyword evidence="4" id="KW-1185">Reference proteome</keyword>
<dbReference type="Pfam" id="PF06527">
    <property type="entry name" value="TniQ"/>
    <property type="match status" value="1"/>
</dbReference>
<accession>A0A8I0MSZ3</accession>
<dbReference type="Proteomes" id="UP000660708">
    <property type="component" value="Unassembled WGS sequence"/>
</dbReference>
<keyword evidence="1" id="KW-0812">Transmembrane</keyword>
<name>A0A8I0MSZ3_9GAMM</name>
<keyword evidence="1" id="KW-0472">Membrane</keyword>
<evidence type="ECO:0000256" key="1">
    <source>
        <dbReference type="SAM" id="Phobius"/>
    </source>
</evidence>
<gene>
    <name evidence="3" type="ORF">PPEP_a2522</name>
</gene>
<sequence length="376" mass="43643">MNRVLPVHPQPMPDELFSSWVYRAARANGQNVFSFCHLLLPELNRRYYDIDNSVNNEVLRTLSLLLRTPYQNAWETSLDSYAGLLYSMPTPKAQRKTCILQTGIKKNSDKRFCLQYCPSCLAEQKPYYKKAWRISFITVCTKHACQLHDRCPQCLKPVKPLLNDIRQPHKKPFLGDITQCYHCGCQLTEAPILSAKKGVVIDTLFYKAVLKAGYWQLAFSLAWIYSFSVFLVLRHLIRVVAQKKYKKEITTRSIDPDIMEHQIRYRCMCKLTGLFRDWPLNFLDILQSLDIRYSELTSITRQRNPLPFWLDKEIKPLIFNPNSGPSAESVEAAITCMQASGKKLSLLQLNKFMGYADSMSIKNVFKQQIAKFNRNF</sequence>
<protein>
    <recommendedName>
        <fullName evidence="2">TniQ domain-containing protein</fullName>
    </recommendedName>
</protein>
<dbReference type="AlphaFoldDB" id="A0A8I0MSZ3"/>
<organism evidence="3 4">
    <name type="scientific">Pseudoalteromonas peptidolytica F12-50-A1</name>
    <dbReference type="NCBI Taxonomy" id="1315280"/>
    <lineage>
        <taxon>Bacteria</taxon>
        <taxon>Pseudomonadati</taxon>
        <taxon>Pseudomonadota</taxon>
        <taxon>Gammaproteobacteria</taxon>
        <taxon>Alteromonadales</taxon>
        <taxon>Pseudoalteromonadaceae</taxon>
        <taxon>Pseudoalteromonas</taxon>
    </lineage>
</organism>
<feature type="transmembrane region" description="Helical" evidence="1">
    <location>
        <begin position="214"/>
        <end position="237"/>
    </location>
</feature>
<comment type="caution">
    <text evidence="3">The sequence shown here is derived from an EMBL/GenBank/DDBJ whole genome shotgun (WGS) entry which is preliminary data.</text>
</comment>
<dbReference type="EMBL" id="AQHF01000018">
    <property type="protein sequence ID" value="MBE0344847.1"/>
    <property type="molecule type" value="Genomic_DNA"/>
</dbReference>
<keyword evidence="1" id="KW-1133">Transmembrane helix</keyword>
<reference evidence="3 4" key="1">
    <citation type="submission" date="2015-06" db="EMBL/GenBank/DDBJ databases">
        <title>Genome sequence of Pseudoalteromonas peptidolytica.</title>
        <authorList>
            <person name="Xie B.-B."/>
            <person name="Rong J.-C."/>
            <person name="Qin Q.-L."/>
            <person name="Zhang Y.-Z."/>
        </authorList>
    </citation>
    <scope>NUCLEOTIDE SEQUENCE [LARGE SCALE GENOMIC DNA]</scope>
    <source>
        <strain evidence="3 4">F12-50-A1</strain>
    </source>
</reference>
<evidence type="ECO:0000313" key="4">
    <source>
        <dbReference type="Proteomes" id="UP000660708"/>
    </source>
</evidence>
<dbReference type="InterPro" id="IPR009492">
    <property type="entry name" value="TniQ"/>
</dbReference>
<evidence type="ECO:0000313" key="3">
    <source>
        <dbReference type="EMBL" id="MBE0344847.1"/>
    </source>
</evidence>
<feature type="domain" description="TniQ" evidence="2">
    <location>
        <begin position="6"/>
        <end position="147"/>
    </location>
</feature>
<proteinExistence type="predicted"/>